<evidence type="ECO:0000256" key="3">
    <source>
        <dbReference type="PIRSR" id="PIRSR000137-2"/>
    </source>
</evidence>
<keyword evidence="7" id="KW-1185">Reference proteome</keyword>
<dbReference type="GO" id="GO:0044550">
    <property type="term" value="P:secondary metabolite biosynthetic process"/>
    <property type="evidence" value="ECO:0007669"/>
    <property type="project" value="TreeGrafter"/>
</dbReference>
<protein>
    <recommendedName>
        <fullName evidence="5">Glucose-methanol-choline oxidoreductase N-terminal domain-containing protein</fullName>
    </recommendedName>
</protein>
<dbReference type="PIRSF" id="PIRSF000137">
    <property type="entry name" value="Alcohol_oxidase"/>
    <property type="match status" value="1"/>
</dbReference>
<dbReference type="GeneID" id="25294310"/>
<feature type="binding site" evidence="3">
    <location>
        <position position="282"/>
    </location>
    <ligand>
        <name>FAD</name>
        <dbReference type="ChEBI" id="CHEBI:57692"/>
    </ligand>
</feature>
<dbReference type="Gene3D" id="3.50.50.60">
    <property type="entry name" value="FAD/NAD(P)-binding domain"/>
    <property type="match status" value="1"/>
</dbReference>
<feature type="signal peptide" evidence="4">
    <location>
        <begin position="1"/>
        <end position="25"/>
    </location>
</feature>
<dbReference type="STRING" id="1442369.A0A0D2FTE4"/>
<organism evidence="6 7">
    <name type="scientific">Rhinocladiella mackenziei CBS 650.93</name>
    <dbReference type="NCBI Taxonomy" id="1442369"/>
    <lineage>
        <taxon>Eukaryota</taxon>
        <taxon>Fungi</taxon>
        <taxon>Dikarya</taxon>
        <taxon>Ascomycota</taxon>
        <taxon>Pezizomycotina</taxon>
        <taxon>Eurotiomycetes</taxon>
        <taxon>Chaetothyriomycetidae</taxon>
        <taxon>Chaetothyriales</taxon>
        <taxon>Herpotrichiellaceae</taxon>
        <taxon>Rhinocladiella</taxon>
    </lineage>
</organism>
<dbReference type="OrthoDB" id="269227at2759"/>
<feature type="active site" description="Proton donor" evidence="2">
    <location>
        <position position="579"/>
    </location>
</feature>
<feature type="binding site" evidence="3">
    <location>
        <position position="127"/>
    </location>
    <ligand>
        <name>FAD</name>
        <dbReference type="ChEBI" id="CHEBI:57692"/>
    </ligand>
</feature>
<dbReference type="PROSITE" id="PS00624">
    <property type="entry name" value="GMC_OXRED_2"/>
    <property type="match status" value="1"/>
</dbReference>
<dbReference type="SUPFAM" id="SSF54373">
    <property type="entry name" value="FAD-linked reductases, C-terminal domain"/>
    <property type="match status" value="1"/>
</dbReference>
<keyword evidence="4" id="KW-0732">Signal</keyword>
<keyword evidence="3" id="KW-0285">Flavoprotein</keyword>
<dbReference type="EMBL" id="KN847478">
    <property type="protein sequence ID" value="KIX05367.1"/>
    <property type="molecule type" value="Genomic_DNA"/>
</dbReference>
<dbReference type="AlphaFoldDB" id="A0A0D2FTE4"/>
<dbReference type="PANTHER" id="PTHR11552:SF115">
    <property type="entry name" value="DEHYDROGENASE XPTC-RELATED"/>
    <property type="match status" value="1"/>
</dbReference>
<dbReference type="InterPro" id="IPR007867">
    <property type="entry name" value="GMC_OxRtase_C"/>
</dbReference>
<dbReference type="VEuPathDB" id="FungiDB:Z518_06239"/>
<dbReference type="Proteomes" id="UP000053617">
    <property type="component" value="Unassembled WGS sequence"/>
</dbReference>
<dbReference type="GO" id="GO:0016614">
    <property type="term" value="F:oxidoreductase activity, acting on CH-OH group of donors"/>
    <property type="evidence" value="ECO:0007669"/>
    <property type="project" value="InterPro"/>
</dbReference>
<gene>
    <name evidence="6" type="ORF">Z518_06239</name>
</gene>
<dbReference type="InterPro" id="IPR000172">
    <property type="entry name" value="GMC_OxRdtase_N"/>
</dbReference>
<feature type="domain" description="Glucose-methanol-choline oxidoreductase N-terminal" evidence="5">
    <location>
        <begin position="321"/>
        <end position="335"/>
    </location>
</feature>
<accession>A0A0D2FTE4</accession>
<proteinExistence type="inferred from homology"/>
<dbReference type="Gene3D" id="3.30.560.10">
    <property type="entry name" value="Glucose Oxidase, domain 3"/>
    <property type="match status" value="1"/>
</dbReference>
<dbReference type="SUPFAM" id="SSF51905">
    <property type="entry name" value="FAD/NAD(P)-binding domain"/>
    <property type="match status" value="1"/>
</dbReference>
<dbReference type="PANTHER" id="PTHR11552">
    <property type="entry name" value="GLUCOSE-METHANOL-CHOLINE GMC OXIDOREDUCTASE"/>
    <property type="match status" value="1"/>
</dbReference>
<sequence length="642" mass="68755">MSSLFFSRLTSSWAALLTYGTLAAAAVLPREDSNITSATDGDLSTLSSSATSYDYIIVGGGLTGLVAANRLSENAQGKALPCLSKICNTTLWPVNAASLNTADMFNITSGPEPALGNRTYSVRAGSVPGGGSTVNGMELDRASAADYDSWELLGNPGWGWKGLLPYFKKASSEMDTRTHFTQPPADIQAQYNYTWDESAYGNGPLQASFPDFQYPDNYPFFDAFAELDIPFVREHAAGNAVGYYWTPASLDPKKKTRSSSLNAYYDPVSSRPKLRMLVEHQVTEILFNGNKLEAAGVKAIDRTTGKEVRFKANKEVILAAGAVHTPQILQLSGIGPKNVLQAAGIKVKLDFPAVGSNFQDHPVAYLNWNVTNSFPYPGILTVNATFYAEALALYLNNLTGPFTKAQASSTGFLSLEMITDEASSLLEDLSAQDATSYLPSVYSSNQQLLAGFQAQRKILVDQLGAGSIAVLELPFSGAGSMPNALQKPLSRGTVYLNATNPKGEPVVTHHAFENPFDKSQLYAMVQFTRKLMSADALASLSPVETLPGPQYQTPDEIFNVLASSRSSFGPPALGPTFAHPSSSCPMMPRKYGGVVGPDLLVYGTKKLSIIDSSILPIIPAAHLQASLYAVGEKAADLIKGRA</sequence>
<dbReference type="GO" id="GO:0050660">
    <property type="term" value="F:flavin adenine dinucleotide binding"/>
    <property type="evidence" value="ECO:0007669"/>
    <property type="project" value="InterPro"/>
</dbReference>
<evidence type="ECO:0000256" key="4">
    <source>
        <dbReference type="SAM" id="SignalP"/>
    </source>
</evidence>
<comment type="similarity">
    <text evidence="1">Belongs to the GMC oxidoreductase family.</text>
</comment>
<evidence type="ECO:0000313" key="7">
    <source>
        <dbReference type="Proteomes" id="UP000053617"/>
    </source>
</evidence>
<dbReference type="RefSeq" id="XP_013272503.1">
    <property type="nucleotide sequence ID" value="XM_013417049.1"/>
</dbReference>
<evidence type="ECO:0000313" key="6">
    <source>
        <dbReference type="EMBL" id="KIX05367.1"/>
    </source>
</evidence>
<keyword evidence="3" id="KW-0274">FAD</keyword>
<reference evidence="6 7" key="1">
    <citation type="submission" date="2015-01" db="EMBL/GenBank/DDBJ databases">
        <title>The Genome Sequence of Rhinocladiella mackenzie CBS 650.93.</title>
        <authorList>
            <consortium name="The Broad Institute Genomics Platform"/>
            <person name="Cuomo C."/>
            <person name="de Hoog S."/>
            <person name="Gorbushina A."/>
            <person name="Stielow B."/>
            <person name="Teixiera M."/>
            <person name="Abouelleil A."/>
            <person name="Chapman S.B."/>
            <person name="Priest M."/>
            <person name="Young S.K."/>
            <person name="Wortman J."/>
            <person name="Nusbaum C."/>
            <person name="Birren B."/>
        </authorList>
    </citation>
    <scope>NUCLEOTIDE SEQUENCE [LARGE SCALE GENOMIC DNA]</scope>
    <source>
        <strain evidence="6 7">CBS 650.93</strain>
    </source>
</reference>
<feature type="chain" id="PRO_5002253332" description="Glucose-methanol-choline oxidoreductase N-terminal domain-containing protein" evidence="4">
    <location>
        <begin position="26"/>
        <end position="642"/>
    </location>
</feature>
<evidence type="ECO:0000256" key="1">
    <source>
        <dbReference type="ARBA" id="ARBA00010790"/>
    </source>
</evidence>
<comment type="cofactor">
    <cofactor evidence="3">
        <name>FAD</name>
        <dbReference type="ChEBI" id="CHEBI:57692"/>
    </cofactor>
</comment>
<name>A0A0D2FTE4_9EURO</name>
<dbReference type="InterPro" id="IPR012132">
    <property type="entry name" value="GMC_OxRdtase"/>
</dbReference>
<evidence type="ECO:0000256" key="2">
    <source>
        <dbReference type="PIRSR" id="PIRSR000137-1"/>
    </source>
</evidence>
<dbReference type="InterPro" id="IPR036188">
    <property type="entry name" value="FAD/NAD-bd_sf"/>
</dbReference>
<feature type="active site" description="Proton acceptor" evidence="2">
    <location>
        <position position="622"/>
    </location>
</feature>
<dbReference type="Pfam" id="PF05199">
    <property type="entry name" value="GMC_oxred_C"/>
    <property type="match status" value="1"/>
</dbReference>
<dbReference type="HOGENOM" id="CLU_002865_6_1_1"/>
<dbReference type="Pfam" id="PF00732">
    <property type="entry name" value="GMC_oxred_N"/>
    <property type="match status" value="1"/>
</dbReference>
<evidence type="ECO:0000259" key="5">
    <source>
        <dbReference type="PROSITE" id="PS00624"/>
    </source>
</evidence>